<dbReference type="AlphaFoldDB" id="A0A0R1XN03"/>
<dbReference type="Gene3D" id="3.40.47.10">
    <property type="match status" value="2"/>
</dbReference>
<feature type="domain" description="Hydroxymethylglutaryl-coenzyme A synthase N-terminal" evidence="5">
    <location>
        <begin position="2"/>
        <end position="164"/>
    </location>
</feature>
<comment type="similarity">
    <text evidence="1">Belongs to the thiolase-like superfamily. HMG-CoA synthase family.</text>
</comment>
<feature type="binding site" evidence="4">
    <location>
        <position position="29"/>
    </location>
    <ligand>
        <name>(3S)-3-hydroxy-3-methylglutaryl-CoA</name>
        <dbReference type="ChEBI" id="CHEBI:43074"/>
    </ligand>
</feature>
<feature type="binding site" evidence="4">
    <location>
        <position position="148"/>
    </location>
    <ligand>
        <name>substrate</name>
    </ligand>
</feature>
<evidence type="ECO:0000259" key="5">
    <source>
        <dbReference type="Pfam" id="PF01154"/>
    </source>
</evidence>
<evidence type="ECO:0000313" key="8">
    <source>
        <dbReference type="Proteomes" id="UP000050949"/>
    </source>
</evidence>
<dbReference type="OrthoDB" id="9769523at2"/>
<reference evidence="7 8" key="1">
    <citation type="journal article" date="2015" name="Genome Announc.">
        <title>Expanding the biotechnology potential of lactobacilli through comparative genomics of 213 strains and associated genera.</title>
        <authorList>
            <person name="Sun Z."/>
            <person name="Harris H.M."/>
            <person name="McCann A."/>
            <person name="Guo C."/>
            <person name="Argimon S."/>
            <person name="Zhang W."/>
            <person name="Yang X."/>
            <person name="Jeffery I.B."/>
            <person name="Cooney J.C."/>
            <person name="Kagawa T.F."/>
            <person name="Liu W."/>
            <person name="Song Y."/>
            <person name="Salvetti E."/>
            <person name="Wrobel A."/>
            <person name="Rasinkangas P."/>
            <person name="Parkhill J."/>
            <person name="Rea M.C."/>
            <person name="O'Sullivan O."/>
            <person name="Ritari J."/>
            <person name="Douillard F.P."/>
            <person name="Paul Ross R."/>
            <person name="Yang R."/>
            <person name="Briner A.E."/>
            <person name="Felis G.E."/>
            <person name="de Vos W.M."/>
            <person name="Barrangou R."/>
            <person name="Klaenhammer T.R."/>
            <person name="Caufield P.W."/>
            <person name="Cui Y."/>
            <person name="Zhang H."/>
            <person name="O'Toole P.W."/>
        </authorList>
    </citation>
    <scope>NUCLEOTIDE SEQUENCE [LARGE SCALE GENOMIC DNA]</scope>
    <source>
        <strain evidence="7 8">DSM 16991</strain>
    </source>
</reference>
<gene>
    <name evidence="7" type="ORF">FC91_GL000804</name>
</gene>
<dbReference type="RefSeq" id="WP_027827599.1">
    <property type="nucleotide sequence ID" value="NZ_AUEH01000002.1"/>
</dbReference>
<evidence type="ECO:0000259" key="6">
    <source>
        <dbReference type="Pfam" id="PF08540"/>
    </source>
</evidence>
<feature type="active site" description="Proton donor/acceptor" evidence="3">
    <location>
        <position position="233"/>
    </location>
</feature>
<feature type="binding site" evidence="4">
    <location>
        <position position="143"/>
    </location>
    <ligand>
        <name>(3S)-3-hydroxy-3-methylglutaryl-CoA</name>
        <dbReference type="ChEBI" id="CHEBI:43074"/>
    </ligand>
</feature>
<feature type="binding site" evidence="4">
    <location>
        <position position="242"/>
    </location>
    <ligand>
        <name>(3S)-3-hydroxy-3-methylglutaryl-CoA</name>
        <dbReference type="ChEBI" id="CHEBI:43074"/>
    </ligand>
</feature>
<keyword evidence="2" id="KW-0808">Transferase</keyword>
<dbReference type="EMBL" id="AZFW01000016">
    <property type="protein sequence ID" value="KRM29227.1"/>
    <property type="molecule type" value="Genomic_DNA"/>
</dbReference>
<accession>A0A0R1XN03</accession>
<dbReference type="GO" id="GO:0004421">
    <property type="term" value="F:hydroxymethylglutaryl-CoA synthase activity"/>
    <property type="evidence" value="ECO:0007669"/>
    <property type="project" value="InterPro"/>
</dbReference>
<comment type="caution">
    <text evidence="7">The sequence shown here is derived from an EMBL/GenBank/DDBJ whole genome shotgun (WGS) entry which is preliminary data.</text>
</comment>
<dbReference type="SUPFAM" id="SSF53901">
    <property type="entry name" value="Thiolase-like"/>
    <property type="match status" value="2"/>
</dbReference>
<dbReference type="PATRIC" id="fig|1122147.4.peg.833"/>
<evidence type="ECO:0000256" key="4">
    <source>
        <dbReference type="PIRSR" id="PIRSR611554-2"/>
    </source>
</evidence>
<feature type="domain" description="Hydroxymethylglutaryl-coenzyme A synthase C-terminal" evidence="6">
    <location>
        <begin position="255"/>
        <end position="319"/>
    </location>
</feature>
<organism evidence="7 8">
    <name type="scientific">Schleiferilactobacillus harbinensis DSM 16991</name>
    <dbReference type="NCBI Taxonomy" id="1122147"/>
    <lineage>
        <taxon>Bacteria</taxon>
        <taxon>Bacillati</taxon>
        <taxon>Bacillota</taxon>
        <taxon>Bacilli</taxon>
        <taxon>Lactobacillales</taxon>
        <taxon>Lactobacillaceae</taxon>
        <taxon>Schleiferilactobacillus</taxon>
    </lineage>
</organism>
<name>A0A0R1XN03_9LACO</name>
<sequence length="390" mass="41663">MDIGIDAIGFYTPHYYVDLVKLAKARGDDPDKYTIGIGQDQMAVTPATQDIISMAANAVDALPSARLDGRLGMVIVASESGVDESKAAAITVARLTGLNPWVRAFDIKEACYGATAGLLMARDYVAAHPTKTALVIASDIARYGLASGGEVTQGAGAVAMVISAQPRVLALQDDAVAYTEDIPDFFRPTGMTVPVVDGHYSTAAYLNFVTKIVGQHQVQYHDTITDYAALLFHLPFTKMGKKALAALTDSVRLGQRLTAASQLSRQVGNIYTGSLYLSLLSLLCHDKTMQAGDRIGLFSYGSGAVGEFFSGILAPGFADHIGQAAVIQLLAEREELTIPAYEQMFNDQLPLGDAAAALPAEQSTARFTVGGRRDHARWYRDTTKSMTEGD</sequence>
<feature type="active site" description="Proton donor/acceptor" evidence="3">
    <location>
        <position position="79"/>
    </location>
</feature>
<proteinExistence type="inferred from homology"/>
<dbReference type="Proteomes" id="UP000050949">
    <property type="component" value="Unassembled WGS sequence"/>
</dbReference>
<dbReference type="InterPro" id="IPR013528">
    <property type="entry name" value="HMG_CoA_synth_N"/>
</dbReference>
<dbReference type="Pfam" id="PF01154">
    <property type="entry name" value="HMG_CoA_synt_N"/>
    <property type="match status" value="1"/>
</dbReference>
<evidence type="ECO:0000256" key="3">
    <source>
        <dbReference type="PIRSR" id="PIRSR611554-1"/>
    </source>
</evidence>
<feature type="active site" description="Acyl-thioester intermediate" evidence="3">
    <location>
        <position position="111"/>
    </location>
</feature>
<feature type="domain" description="Hydroxymethylglutaryl-coenzyme A synthase C-terminal" evidence="6">
    <location>
        <begin position="177"/>
        <end position="248"/>
    </location>
</feature>
<dbReference type="CDD" id="cd00827">
    <property type="entry name" value="init_cond_enzymes"/>
    <property type="match status" value="1"/>
</dbReference>
<evidence type="ECO:0000256" key="1">
    <source>
        <dbReference type="ARBA" id="ARBA00007061"/>
    </source>
</evidence>
<evidence type="ECO:0000313" key="7">
    <source>
        <dbReference type="EMBL" id="KRM29227.1"/>
    </source>
</evidence>
<dbReference type="InterPro" id="IPR011554">
    <property type="entry name" value="HMG_CoA_synthase_prok"/>
</dbReference>
<dbReference type="GO" id="GO:0006084">
    <property type="term" value="P:acetyl-CoA metabolic process"/>
    <property type="evidence" value="ECO:0007669"/>
    <property type="project" value="InterPro"/>
</dbReference>
<dbReference type="NCBIfam" id="TIGR01835">
    <property type="entry name" value="HMG-CoA-S_prok"/>
    <property type="match status" value="1"/>
</dbReference>
<dbReference type="InterPro" id="IPR013746">
    <property type="entry name" value="HMG_CoA_synt_C_dom"/>
</dbReference>
<dbReference type="PANTHER" id="PTHR43323:SF2">
    <property type="entry name" value="HYDROXYMETHYLGLUTARYL-COA SYNTHASE"/>
    <property type="match status" value="1"/>
</dbReference>
<dbReference type="PANTHER" id="PTHR43323">
    <property type="entry name" value="3-HYDROXY-3-METHYLGLUTARYL COENZYME A SYNTHASE"/>
    <property type="match status" value="1"/>
</dbReference>
<evidence type="ECO:0000256" key="2">
    <source>
        <dbReference type="ARBA" id="ARBA00022679"/>
    </source>
</evidence>
<dbReference type="Pfam" id="PF08540">
    <property type="entry name" value="HMG_CoA_synt_C"/>
    <property type="match status" value="2"/>
</dbReference>
<feature type="binding site" evidence="4">
    <location>
        <position position="269"/>
    </location>
    <ligand>
        <name>(3S)-3-hydroxy-3-methylglutaryl-CoA</name>
        <dbReference type="ChEBI" id="CHEBI:43074"/>
    </ligand>
</feature>
<dbReference type="eggNOG" id="COG3425">
    <property type="taxonomic scope" value="Bacteria"/>
</dbReference>
<protein>
    <submittedName>
        <fullName evidence="7">Hydroxymethylglutaryl-CoA synthase</fullName>
    </submittedName>
</protein>
<dbReference type="InterPro" id="IPR016039">
    <property type="entry name" value="Thiolase-like"/>
</dbReference>